<dbReference type="RefSeq" id="WP_019958151.1">
    <property type="nucleotide sequence ID" value="NZ_CP091512.1"/>
</dbReference>
<feature type="transmembrane region" description="Helical" evidence="5">
    <location>
        <begin position="236"/>
        <end position="257"/>
    </location>
</feature>
<evidence type="ECO:0000259" key="6">
    <source>
        <dbReference type="Pfam" id="PF00892"/>
    </source>
</evidence>
<keyword evidence="3 5" id="KW-1133">Transmembrane helix</keyword>
<feature type="transmembrane region" description="Helical" evidence="5">
    <location>
        <begin position="12"/>
        <end position="33"/>
    </location>
</feature>
<feature type="transmembrane region" description="Helical" evidence="5">
    <location>
        <begin position="70"/>
        <end position="88"/>
    </location>
</feature>
<dbReference type="SUPFAM" id="SSF103481">
    <property type="entry name" value="Multidrug resistance efflux transporter EmrE"/>
    <property type="match status" value="2"/>
</dbReference>
<dbReference type="PANTHER" id="PTHR22911:SF6">
    <property type="entry name" value="SOLUTE CARRIER FAMILY 35 MEMBER G1"/>
    <property type="match status" value="1"/>
</dbReference>
<reference evidence="7" key="1">
    <citation type="submission" date="2021-12" db="EMBL/GenBank/DDBJ databases">
        <authorList>
            <person name="Veyrier F.J."/>
        </authorList>
    </citation>
    <scope>NUCLEOTIDE SEQUENCE</scope>
    <source>
        <strain evidence="7">SAG 1488-6</strain>
    </source>
</reference>
<keyword evidence="4 5" id="KW-0472">Membrane</keyword>
<dbReference type="EMBL" id="CP091512">
    <property type="protein sequence ID" value="UOO92939.1"/>
    <property type="molecule type" value="Genomic_DNA"/>
</dbReference>
<evidence type="ECO:0000256" key="2">
    <source>
        <dbReference type="ARBA" id="ARBA00022692"/>
    </source>
</evidence>
<evidence type="ECO:0000256" key="3">
    <source>
        <dbReference type="ARBA" id="ARBA00022989"/>
    </source>
</evidence>
<comment type="subcellular location">
    <subcellularLocation>
        <location evidence="1">Membrane</location>
        <topology evidence="1">Multi-pass membrane protein</topology>
    </subcellularLocation>
</comment>
<keyword evidence="8" id="KW-1185">Reference proteome</keyword>
<feature type="transmembrane region" description="Helical" evidence="5">
    <location>
        <begin position="121"/>
        <end position="140"/>
    </location>
</feature>
<proteinExistence type="predicted"/>
<feature type="transmembrane region" description="Helical" evidence="5">
    <location>
        <begin position="39"/>
        <end position="58"/>
    </location>
</feature>
<sequence>MTVIKRLGSGWMVIAALFFAIMGALVKIGAPYFSAMEMVFYRTILSVVVLGGVAVVTGKSLATPYIKAHLGRGVAGTMGIMLFFYALIHLPLATAVTLNYTSPIFLAILSFVILKERINRATAAVLLLGFMGVIILLRPSIGGEQFVAGLVGLSAGAFAGWAYLQVRELALLGEPEWRVVFYFSAVSAFIAGILAFVDGWHMPQNGQQVLILLGIGVTALIAQLSMTRAYKVGRKFVVASFSYLTVVFSTVLGVLWFAEVLHWQELVGIAIIIISGILGSVLPKKK</sequence>
<evidence type="ECO:0000313" key="8">
    <source>
        <dbReference type="Proteomes" id="UP000832034"/>
    </source>
</evidence>
<feature type="transmembrane region" description="Helical" evidence="5">
    <location>
        <begin position="263"/>
        <end position="282"/>
    </location>
</feature>
<evidence type="ECO:0000256" key="4">
    <source>
        <dbReference type="ARBA" id="ARBA00023136"/>
    </source>
</evidence>
<evidence type="ECO:0000313" key="7">
    <source>
        <dbReference type="EMBL" id="UOO92939.1"/>
    </source>
</evidence>
<dbReference type="PANTHER" id="PTHR22911">
    <property type="entry name" value="ACYL-MALONYL CONDENSING ENZYME-RELATED"/>
    <property type="match status" value="1"/>
</dbReference>
<gene>
    <name evidence="7" type="ORF">LVJ81_02550</name>
</gene>
<organism evidence="7 8">
    <name type="scientific">Vitreoscilla stercoraria</name>
    <dbReference type="NCBI Taxonomy" id="61"/>
    <lineage>
        <taxon>Bacteria</taxon>
        <taxon>Pseudomonadati</taxon>
        <taxon>Pseudomonadota</taxon>
        <taxon>Betaproteobacteria</taxon>
        <taxon>Neisseriales</taxon>
        <taxon>Neisseriaceae</taxon>
        <taxon>Vitreoscilla</taxon>
    </lineage>
</organism>
<feature type="domain" description="EamA" evidence="6">
    <location>
        <begin position="150"/>
        <end position="276"/>
    </location>
</feature>
<reference evidence="7" key="2">
    <citation type="journal article" date="2022" name="Res Sq">
        <title>Evolution of multicellular longitudinally dividing oral cavity symbionts (Neisseriaceae).</title>
        <authorList>
            <person name="Nyongesa S."/>
            <person name="Weber P."/>
            <person name="Bernet E."/>
            <person name="Pullido F."/>
            <person name="Nieckarz M."/>
            <person name="Delaby M."/>
            <person name="Nieves C."/>
            <person name="Viehboeck T."/>
            <person name="Krause N."/>
            <person name="Rivera-Millot A."/>
            <person name="Nakamura A."/>
            <person name="Vischer N."/>
            <person name="VanNieuwenhze M."/>
            <person name="Brun Y."/>
            <person name="Cava F."/>
            <person name="Bulgheresi S."/>
            <person name="Veyrier F."/>
        </authorList>
    </citation>
    <scope>NUCLEOTIDE SEQUENCE</scope>
    <source>
        <strain evidence="7">SAG 1488-6</strain>
    </source>
</reference>
<feature type="transmembrane region" description="Helical" evidence="5">
    <location>
        <begin position="146"/>
        <end position="164"/>
    </location>
</feature>
<name>A0ABY4EC12_VITST</name>
<protein>
    <submittedName>
        <fullName evidence="7">DMT family transporter</fullName>
    </submittedName>
</protein>
<accession>A0ABY4EC12</accession>
<evidence type="ECO:0000256" key="5">
    <source>
        <dbReference type="SAM" id="Phobius"/>
    </source>
</evidence>
<feature type="domain" description="EamA" evidence="6">
    <location>
        <begin position="8"/>
        <end position="137"/>
    </location>
</feature>
<dbReference type="InterPro" id="IPR000620">
    <property type="entry name" value="EamA_dom"/>
</dbReference>
<feature type="transmembrane region" description="Helical" evidence="5">
    <location>
        <begin position="209"/>
        <end position="229"/>
    </location>
</feature>
<feature type="transmembrane region" description="Helical" evidence="5">
    <location>
        <begin position="176"/>
        <end position="197"/>
    </location>
</feature>
<dbReference type="Pfam" id="PF00892">
    <property type="entry name" value="EamA"/>
    <property type="match status" value="2"/>
</dbReference>
<keyword evidence="2 5" id="KW-0812">Transmembrane</keyword>
<dbReference type="Proteomes" id="UP000832034">
    <property type="component" value="Chromosome"/>
</dbReference>
<feature type="transmembrane region" description="Helical" evidence="5">
    <location>
        <begin position="94"/>
        <end position="114"/>
    </location>
</feature>
<evidence type="ECO:0000256" key="1">
    <source>
        <dbReference type="ARBA" id="ARBA00004141"/>
    </source>
</evidence>
<dbReference type="InterPro" id="IPR037185">
    <property type="entry name" value="EmrE-like"/>
</dbReference>